<dbReference type="AlphaFoldDB" id="A0AAV5IEA5"/>
<keyword evidence="2" id="KW-1185">Reference proteome</keyword>
<dbReference type="Proteomes" id="UP001054252">
    <property type="component" value="Unassembled WGS sequence"/>
</dbReference>
<protein>
    <submittedName>
        <fullName evidence="1">Uncharacterized protein</fullName>
    </submittedName>
</protein>
<comment type="caution">
    <text evidence="1">The sequence shown here is derived from an EMBL/GenBank/DDBJ whole genome shotgun (WGS) entry which is preliminary data.</text>
</comment>
<evidence type="ECO:0000313" key="1">
    <source>
        <dbReference type="EMBL" id="GKU95984.1"/>
    </source>
</evidence>
<organism evidence="1 2">
    <name type="scientific">Rubroshorea leprosula</name>
    <dbReference type="NCBI Taxonomy" id="152421"/>
    <lineage>
        <taxon>Eukaryota</taxon>
        <taxon>Viridiplantae</taxon>
        <taxon>Streptophyta</taxon>
        <taxon>Embryophyta</taxon>
        <taxon>Tracheophyta</taxon>
        <taxon>Spermatophyta</taxon>
        <taxon>Magnoliopsida</taxon>
        <taxon>eudicotyledons</taxon>
        <taxon>Gunneridae</taxon>
        <taxon>Pentapetalae</taxon>
        <taxon>rosids</taxon>
        <taxon>malvids</taxon>
        <taxon>Malvales</taxon>
        <taxon>Dipterocarpaceae</taxon>
        <taxon>Rubroshorea</taxon>
    </lineage>
</organism>
<gene>
    <name evidence="1" type="ORF">SLEP1_g9270</name>
</gene>
<proteinExistence type="predicted"/>
<accession>A0AAV5IEA5</accession>
<reference evidence="1 2" key="1">
    <citation type="journal article" date="2021" name="Commun. Biol.">
        <title>The genome of Shorea leprosula (Dipterocarpaceae) highlights the ecological relevance of drought in aseasonal tropical rainforests.</title>
        <authorList>
            <person name="Ng K.K.S."/>
            <person name="Kobayashi M.J."/>
            <person name="Fawcett J.A."/>
            <person name="Hatakeyama M."/>
            <person name="Paape T."/>
            <person name="Ng C.H."/>
            <person name="Ang C.C."/>
            <person name="Tnah L.H."/>
            <person name="Lee C.T."/>
            <person name="Nishiyama T."/>
            <person name="Sese J."/>
            <person name="O'Brien M.J."/>
            <person name="Copetti D."/>
            <person name="Mohd Noor M.I."/>
            <person name="Ong R.C."/>
            <person name="Putra M."/>
            <person name="Sireger I.Z."/>
            <person name="Indrioko S."/>
            <person name="Kosugi Y."/>
            <person name="Izuno A."/>
            <person name="Isagi Y."/>
            <person name="Lee S.L."/>
            <person name="Shimizu K.K."/>
        </authorList>
    </citation>
    <scope>NUCLEOTIDE SEQUENCE [LARGE SCALE GENOMIC DNA]</scope>
    <source>
        <strain evidence="1">214</strain>
    </source>
</reference>
<name>A0AAV5IEA5_9ROSI</name>
<sequence length="46" mass="4961">MQIPHSSANAAGEQTSVAPLIRQLRPSNLNLDVLGDSLQLPPLLRQ</sequence>
<dbReference type="EMBL" id="BPVZ01000009">
    <property type="protein sequence ID" value="GKU95984.1"/>
    <property type="molecule type" value="Genomic_DNA"/>
</dbReference>
<evidence type="ECO:0000313" key="2">
    <source>
        <dbReference type="Proteomes" id="UP001054252"/>
    </source>
</evidence>